<keyword evidence="1" id="KW-0732">Signal</keyword>
<gene>
    <name evidence="2" type="ORF">SAMN05421733_11019</name>
</gene>
<dbReference type="EMBL" id="FMYL01000010">
    <property type="protein sequence ID" value="SDC13827.1"/>
    <property type="molecule type" value="Genomic_DNA"/>
</dbReference>
<dbReference type="STRING" id="1219383.SAMN05421733_11019"/>
<evidence type="ECO:0000313" key="3">
    <source>
        <dbReference type="Proteomes" id="UP000242501"/>
    </source>
</evidence>
<protein>
    <recommendedName>
        <fullName evidence="4">DUF2946 domain-containing protein</fullName>
    </recommendedName>
</protein>
<dbReference type="OrthoDB" id="6712939at2"/>
<dbReference type="Proteomes" id="UP000242501">
    <property type="component" value="Unassembled WGS sequence"/>
</dbReference>
<dbReference type="RefSeq" id="WP_092749364.1">
    <property type="nucleotide sequence ID" value="NZ_FMYL01000010.1"/>
</dbReference>
<name>A0A1G6J5A9_9GAMM</name>
<sequence>MNVMRLLAVMFRLLIAIAVGCATVANASTFMMHDKAMSSTVMQDDCTEHHHGTSTHMTMDMNDCVSAEKVKHVSVIPHQSGCLDCQTLHCQNISFISALAHDLQLTPPEVALDKIILIPYKSQIHSGYWTQIIRPPKN</sequence>
<feature type="chain" id="PRO_5017225932" description="DUF2946 domain-containing protein" evidence="1">
    <location>
        <begin position="28"/>
        <end position="138"/>
    </location>
</feature>
<feature type="signal peptide" evidence="1">
    <location>
        <begin position="1"/>
        <end position="27"/>
    </location>
</feature>
<accession>A0A1G6J5A9</accession>
<organism evidence="2 3">
    <name type="scientific">Acinetobacter boissieri</name>
    <dbReference type="NCBI Taxonomy" id="1219383"/>
    <lineage>
        <taxon>Bacteria</taxon>
        <taxon>Pseudomonadati</taxon>
        <taxon>Pseudomonadota</taxon>
        <taxon>Gammaproteobacteria</taxon>
        <taxon>Moraxellales</taxon>
        <taxon>Moraxellaceae</taxon>
        <taxon>Acinetobacter</taxon>
    </lineage>
</organism>
<evidence type="ECO:0000313" key="2">
    <source>
        <dbReference type="EMBL" id="SDC13827.1"/>
    </source>
</evidence>
<reference evidence="3" key="1">
    <citation type="submission" date="2016-09" db="EMBL/GenBank/DDBJ databases">
        <authorList>
            <person name="Varghese N."/>
            <person name="Submissions S."/>
        </authorList>
    </citation>
    <scope>NUCLEOTIDE SEQUENCE [LARGE SCALE GENOMIC DNA]</scope>
    <source>
        <strain evidence="3">ANC 4422</strain>
    </source>
</reference>
<dbReference type="AlphaFoldDB" id="A0A1G6J5A9"/>
<evidence type="ECO:0000256" key="1">
    <source>
        <dbReference type="SAM" id="SignalP"/>
    </source>
</evidence>
<evidence type="ECO:0008006" key="4">
    <source>
        <dbReference type="Google" id="ProtNLM"/>
    </source>
</evidence>
<proteinExistence type="predicted"/>
<keyword evidence="3" id="KW-1185">Reference proteome</keyword>